<keyword evidence="1" id="KW-0812">Transmembrane</keyword>
<feature type="signal peptide" evidence="2">
    <location>
        <begin position="1"/>
        <end position="18"/>
    </location>
</feature>
<reference evidence="4" key="1">
    <citation type="submission" date="2019-11" db="EMBL/GenBank/DDBJ databases">
        <title>Microbial mats filling the niche in hypersaline microbial mats.</title>
        <authorList>
            <person name="Wong H.L."/>
            <person name="Macleod F.I."/>
            <person name="White R.A. III"/>
            <person name="Burns B.P."/>
        </authorList>
    </citation>
    <scope>NUCLEOTIDE SEQUENCE</scope>
    <source>
        <strain evidence="4">Rbin_158</strain>
    </source>
</reference>
<dbReference type="Pfam" id="PF13485">
    <property type="entry name" value="Peptidase_MA_2"/>
    <property type="match status" value="1"/>
</dbReference>
<dbReference type="Proteomes" id="UP000649604">
    <property type="component" value="Unassembled WGS sequence"/>
</dbReference>
<feature type="domain" description="Peptidase MA-like" evidence="3">
    <location>
        <begin position="60"/>
        <end position="258"/>
    </location>
</feature>
<feature type="transmembrane region" description="Helical" evidence="1">
    <location>
        <begin position="266"/>
        <end position="287"/>
    </location>
</feature>
<protein>
    <recommendedName>
        <fullName evidence="3">Peptidase MA-like domain-containing protein</fullName>
    </recommendedName>
</protein>
<organism evidence="4 5">
    <name type="scientific">candidate division KSB3 bacterium</name>
    <dbReference type="NCBI Taxonomy" id="2044937"/>
    <lineage>
        <taxon>Bacteria</taxon>
        <taxon>candidate division KSB3</taxon>
    </lineage>
</organism>
<evidence type="ECO:0000256" key="2">
    <source>
        <dbReference type="SAM" id="SignalP"/>
    </source>
</evidence>
<gene>
    <name evidence="4" type="ORF">GF339_08700</name>
</gene>
<evidence type="ECO:0000256" key="1">
    <source>
        <dbReference type="SAM" id="Phobius"/>
    </source>
</evidence>
<evidence type="ECO:0000313" key="5">
    <source>
        <dbReference type="Proteomes" id="UP000649604"/>
    </source>
</evidence>
<sequence length="323" mass="36896">MTLLMSGALLLIGGALCAAVPTRAAAWDTLSLPHFYLYSQPSDQDLAQTLADQANAIFQSITADVGYTPQRHIAVYLCPTPACFQQKQPSRVKLPTWAVGVAYPTLNRIVIRSALTSQERGSIDPLDIFTHELAHIVLEQALQDRGGAPRWLSEGFSMYHARQWTIHGQRTIEEVTLRDDFIPLSVLTRSFPADEQAARIAYAQSFSLVAFLLNDYGQRIFHRFIDNLQAGMETNAALIAAAGVNLKRLELEWQASLKKRYSWLRYLANIGMFWFLLSIVFVIIYGIKRWKVKRIQARWEEEEWWHDAPESFAHWPEDHHRES</sequence>
<keyword evidence="1" id="KW-0472">Membrane</keyword>
<name>A0A9D5JV23_9BACT</name>
<accession>A0A9D5JV23</accession>
<keyword evidence="2" id="KW-0732">Signal</keyword>
<evidence type="ECO:0000259" key="3">
    <source>
        <dbReference type="Pfam" id="PF13485"/>
    </source>
</evidence>
<feature type="chain" id="PRO_5038483010" description="Peptidase MA-like domain-containing protein" evidence="2">
    <location>
        <begin position="19"/>
        <end position="323"/>
    </location>
</feature>
<dbReference type="AlphaFoldDB" id="A0A9D5JV23"/>
<evidence type="ECO:0000313" key="4">
    <source>
        <dbReference type="EMBL" id="MBD3324649.1"/>
    </source>
</evidence>
<dbReference type="InterPro" id="IPR039568">
    <property type="entry name" value="Peptidase_MA-like_dom"/>
</dbReference>
<comment type="caution">
    <text evidence="4">The sequence shown here is derived from an EMBL/GenBank/DDBJ whole genome shotgun (WGS) entry which is preliminary data.</text>
</comment>
<dbReference type="EMBL" id="WJJP01000271">
    <property type="protein sequence ID" value="MBD3324649.1"/>
    <property type="molecule type" value="Genomic_DNA"/>
</dbReference>
<keyword evidence="1" id="KW-1133">Transmembrane helix</keyword>
<proteinExistence type="predicted"/>